<reference evidence="3" key="1">
    <citation type="submission" date="2023-06" db="EMBL/GenBank/DDBJ databases">
        <title>Genome-scale phylogeny and comparative genomics of the fungal order Sordariales.</title>
        <authorList>
            <consortium name="Lawrence Berkeley National Laboratory"/>
            <person name="Hensen N."/>
            <person name="Bonometti L."/>
            <person name="Westerberg I."/>
            <person name="Brannstrom I.O."/>
            <person name="Guillou S."/>
            <person name="Cros-Aarteil S."/>
            <person name="Calhoun S."/>
            <person name="Haridas S."/>
            <person name="Kuo A."/>
            <person name="Mondo S."/>
            <person name="Pangilinan J."/>
            <person name="Riley R."/>
            <person name="Labutti K."/>
            <person name="Andreopoulos B."/>
            <person name="Lipzen A."/>
            <person name="Chen C."/>
            <person name="Yanf M."/>
            <person name="Daum C."/>
            <person name="Ng V."/>
            <person name="Clum A."/>
            <person name="Steindorff A."/>
            <person name="Ohm R."/>
            <person name="Martin F."/>
            <person name="Silar P."/>
            <person name="Natvig D."/>
            <person name="Lalanne C."/>
            <person name="Gautier V."/>
            <person name="Ament-Velasquez S.L."/>
            <person name="Kruys A."/>
            <person name="Hutchinson M.I."/>
            <person name="Powell A.J."/>
            <person name="Barry K."/>
            <person name="Miller A.N."/>
            <person name="Grigoriev I.V."/>
            <person name="Debuchy R."/>
            <person name="Gladieux P."/>
            <person name="Thoren M.H."/>
            <person name="Johannesson H."/>
        </authorList>
    </citation>
    <scope>NUCLEOTIDE SEQUENCE</scope>
    <source>
        <strain evidence="3">CBS 606.72</strain>
    </source>
</reference>
<sequence length="134" mass="14232">MQLKLISFASLVFVAGAWAAPVPFSVEPLALRSTRPGSPGAILGPLDGKEVERPFVIRQDNMLTGHCCQIPTVPTPELARRDPFEGLFSVNSLPGSGRESGVDERVNSEPVSVTARVQGKGGVDINVLQPPSDE</sequence>
<dbReference type="AlphaFoldDB" id="A0AA39WA64"/>
<evidence type="ECO:0000256" key="1">
    <source>
        <dbReference type="SAM" id="MobiDB-lite"/>
    </source>
</evidence>
<feature type="signal peptide" evidence="2">
    <location>
        <begin position="1"/>
        <end position="19"/>
    </location>
</feature>
<dbReference type="EMBL" id="JAULSU010000007">
    <property type="protein sequence ID" value="KAK0611247.1"/>
    <property type="molecule type" value="Genomic_DNA"/>
</dbReference>
<evidence type="ECO:0000256" key="2">
    <source>
        <dbReference type="SAM" id="SignalP"/>
    </source>
</evidence>
<feature type="region of interest" description="Disordered" evidence="1">
    <location>
        <begin position="90"/>
        <end position="115"/>
    </location>
</feature>
<comment type="caution">
    <text evidence="3">The sequence shown here is derived from an EMBL/GenBank/DDBJ whole genome shotgun (WGS) entry which is preliminary data.</text>
</comment>
<organism evidence="3 4">
    <name type="scientific">Immersiella caudata</name>
    <dbReference type="NCBI Taxonomy" id="314043"/>
    <lineage>
        <taxon>Eukaryota</taxon>
        <taxon>Fungi</taxon>
        <taxon>Dikarya</taxon>
        <taxon>Ascomycota</taxon>
        <taxon>Pezizomycotina</taxon>
        <taxon>Sordariomycetes</taxon>
        <taxon>Sordariomycetidae</taxon>
        <taxon>Sordariales</taxon>
        <taxon>Lasiosphaeriaceae</taxon>
        <taxon>Immersiella</taxon>
    </lineage>
</organism>
<gene>
    <name evidence="3" type="ORF">B0T14DRAFT_324214</name>
</gene>
<keyword evidence="4" id="KW-1185">Reference proteome</keyword>
<accession>A0AA39WA64</accession>
<evidence type="ECO:0000313" key="4">
    <source>
        <dbReference type="Proteomes" id="UP001175000"/>
    </source>
</evidence>
<keyword evidence="2" id="KW-0732">Signal</keyword>
<feature type="chain" id="PRO_5041386898" evidence="2">
    <location>
        <begin position="20"/>
        <end position="134"/>
    </location>
</feature>
<protein>
    <submittedName>
        <fullName evidence="3">Uncharacterized protein</fullName>
    </submittedName>
</protein>
<proteinExistence type="predicted"/>
<dbReference type="Proteomes" id="UP001175000">
    <property type="component" value="Unassembled WGS sequence"/>
</dbReference>
<evidence type="ECO:0000313" key="3">
    <source>
        <dbReference type="EMBL" id="KAK0611247.1"/>
    </source>
</evidence>
<name>A0AA39WA64_9PEZI</name>